<dbReference type="SUPFAM" id="SSF81383">
    <property type="entry name" value="F-box domain"/>
    <property type="match status" value="1"/>
</dbReference>
<proteinExistence type="predicted"/>
<dbReference type="InterPro" id="IPR001810">
    <property type="entry name" value="F-box_dom"/>
</dbReference>
<sequence length="634" mass="73865">MAVKRKTLHESSGRSSVSSKRPRKTRSHEVGPRSDVNERNTHLQTLPEELWSSIFSRLSFSRDDIASCRLVCHYFKRLSSEYLITYAVLANRLPAYKKLLELTAHPYFSKHVTELLVDGSDYSKDLAREPEEYIDACKYASRDLRRDDSAWKQVEEENQAMFQDLDQDMPNGLPLSRVEQSNNWMRAYDRTEQKNYIDSWMLYRSNREWSKSARTLKMPERAIRQAFRKLLMLRHITLTDFRGLAKQGESYDKLCLRLFGGVLEAHCLQAKARSWKFVNTVLQALYQTPEASIDSFSIGKQPFFEIPGLVEWTRPEREIVHQQLCMPVDAMFVARPIQDTPILYDRVLSRVRRLDLAITFPTRYQRDLRQAMDDDQSAAGYNLVDIFRDFILAAPPNLCHLGIHVSHMTKRDVLTQLGLGRDLVDITGLLFDLLVSQLELPKLRHLDLRGFEVSATALVSFLDRHKSTIEELRLLDNCILFGNSQCEQVLGNTPEGWEFLEKGFRGARPMFFGSWNLAEWAARNLNLRGIEFCNLNDGTYMDLQKGPLSDQLVLAPDEQYLSRPQIHSDRWTDGYGYMFRTADTVKEGRKTMESLWLNGRPNMLDREYDCSHSDPIEYNSEQPFDWYTKPRYWN</sequence>
<feature type="compositionally biased region" description="Basic and acidic residues" evidence="1">
    <location>
        <begin position="27"/>
        <end position="41"/>
    </location>
</feature>
<dbReference type="CDD" id="cd09917">
    <property type="entry name" value="F-box_SF"/>
    <property type="match status" value="1"/>
</dbReference>
<evidence type="ECO:0000259" key="2">
    <source>
        <dbReference type="Pfam" id="PF12937"/>
    </source>
</evidence>
<name>A0A8H6RUL3_9PEZI</name>
<feature type="domain" description="F-box" evidence="2">
    <location>
        <begin position="44"/>
        <end position="80"/>
    </location>
</feature>
<evidence type="ECO:0000313" key="4">
    <source>
        <dbReference type="Proteomes" id="UP000660729"/>
    </source>
</evidence>
<dbReference type="EMBL" id="JABCIY010000003">
    <property type="protein sequence ID" value="KAF7198165.1"/>
    <property type="molecule type" value="Genomic_DNA"/>
</dbReference>
<dbReference type="Proteomes" id="UP000660729">
    <property type="component" value="Unassembled WGS sequence"/>
</dbReference>
<organism evidence="3 4">
    <name type="scientific">Pseudocercospora fuligena</name>
    <dbReference type="NCBI Taxonomy" id="685502"/>
    <lineage>
        <taxon>Eukaryota</taxon>
        <taxon>Fungi</taxon>
        <taxon>Dikarya</taxon>
        <taxon>Ascomycota</taxon>
        <taxon>Pezizomycotina</taxon>
        <taxon>Dothideomycetes</taxon>
        <taxon>Dothideomycetidae</taxon>
        <taxon>Mycosphaerellales</taxon>
        <taxon>Mycosphaerellaceae</taxon>
        <taxon>Pseudocercospora</taxon>
    </lineage>
</organism>
<reference evidence="3" key="1">
    <citation type="submission" date="2020-04" db="EMBL/GenBank/DDBJ databases">
        <title>Draft genome resource of the tomato pathogen Pseudocercospora fuligena.</title>
        <authorList>
            <person name="Zaccaron A."/>
        </authorList>
    </citation>
    <scope>NUCLEOTIDE SEQUENCE</scope>
    <source>
        <strain evidence="3">PF001</strain>
    </source>
</reference>
<keyword evidence="4" id="KW-1185">Reference proteome</keyword>
<evidence type="ECO:0000256" key="1">
    <source>
        <dbReference type="SAM" id="MobiDB-lite"/>
    </source>
</evidence>
<dbReference type="AlphaFoldDB" id="A0A8H6RUL3"/>
<protein>
    <recommendedName>
        <fullName evidence="2">F-box domain-containing protein</fullName>
    </recommendedName>
</protein>
<dbReference type="Gene3D" id="1.20.1280.50">
    <property type="match status" value="1"/>
</dbReference>
<dbReference type="InterPro" id="IPR036047">
    <property type="entry name" value="F-box-like_dom_sf"/>
</dbReference>
<dbReference type="OrthoDB" id="3648838at2759"/>
<gene>
    <name evidence="3" type="ORF">HII31_00521</name>
</gene>
<feature type="region of interest" description="Disordered" evidence="1">
    <location>
        <begin position="1"/>
        <end position="41"/>
    </location>
</feature>
<comment type="caution">
    <text evidence="3">The sequence shown here is derived from an EMBL/GenBank/DDBJ whole genome shotgun (WGS) entry which is preliminary data.</text>
</comment>
<dbReference type="Pfam" id="PF12937">
    <property type="entry name" value="F-box-like"/>
    <property type="match status" value="1"/>
</dbReference>
<accession>A0A8H6RUL3</accession>
<evidence type="ECO:0000313" key="3">
    <source>
        <dbReference type="EMBL" id="KAF7198165.1"/>
    </source>
</evidence>